<dbReference type="InterPro" id="IPR016130">
    <property type="entry name" value="Tyr_Pase_AS"/>
</dbReference>
<keyword evidence="11" id="KW-0812">Transmembrane</keyword>
<comment type="catalytic activity">
    <reaction evidence="8">
        <text>O-phospho-L-tyrosyl-[protein] + H2O = L-tyrosyl-[protein] + phosphate</text>
        <dbReference type="Rhea" id="RHEA:10684"/>
        <dbReference type="Rhea" id="RHEA-COMP:10136"/>
        <dbReference type="Rhea" id="RHEA-COMP:20101"/>
        <dbReference type="ChEBI" id="CHEBI:15377"/>
        <dbReference type="ChEBI" id="CHEBI:43474"/>
        <dbReference type="ChEBI" id="CHEBI:46858"/>
        <dbReference type="ChEBI" id="CHEBI:61978"/>
        <dbReference type="EC" id="3.1.3.48"/>
    </reaction>
</comment>
<comment type="caution">
    <text evidence="9">Lacks conserved residue(s) required for the propagation of feature annotation.</text>
</comment>
<dbReference type="InterPro" id="IPR018941">
    <property type="entry name" value="Tyr_kin_Tie2_Ig-like_dom-1_N"/>
</dbReference>
<dbReference type="GO" id="GO:0005524">
    <property type="term" value="F:ATP binding"/>
    <property type="evidence" value="ECO:0007669"/>
    <property type="project" value="InterPro"/>
</dbReference>
<dbReference type="RefSeq" id="XP_022109445.1">
    <property type="nucleotide sequence ID" value="XM_022253753.1"/>
</dbReference>
<evidence type="ECO:0000256" key="1">
    <source>
        <dbReference type="ARBA" id="ARBA00004167"/>
    </source>
</evidence>
<feature type="signal peptide" evidence="12">
    <location>
        <begin position="1"/>
        <end position="20"/>
    </location>
</feature>
<keyword evidence="11" id="KW-1133">Transmembrane helix</keyword>
<dbReference type="Pfam" id="PF00102">
    <property type="entry name" value="Y_phosphatase"/>
    <property type="match status" value="1"/>
</dbReference>
<evidence type="ECO:0000256" key="2">
    <source>
        <dbReference type="ARBA" id="ARBA00009580"/>
    </source>
</evidence>
<dbReference type="PROSITE" id="PS50055">
    <property type="entry name" value="TYR_PHOSPHATASE_PTP"/>
    <property type="match status" value="1"/>
</dbReference>
<feature type="transmembrane region" description="Helical" evidence="11">
    <location>
        <begin position="665"/>
        <end position="690"/>
    </location>
</feature>
<dbReference type="InterPro" id="IPR036116">
    <property type="entry name" value="FN3_sf"/>
</dbReference>
<keyword evidence="9" id="KW-0245">EGF-like domain</keyword>
<evidence type="ECO:0000259" key="16">
    <source>
        <dbReference type="PROSITE" id="PS50853"/>
    </source>
</evidence>
<keyword evidence="9" id="KW-1015">Disulfide bond</keyword>
<evidence type="ECO:0000313" key="18">
    <source>
        <dbReference type="RefSeq" id="XP_022109445.1"/>
    </source>
</evidence>
<evidence type="ECO:0000256" key="3">
    <source>
        <dbReference type="ARBA" id="ARBA00013064"/>
    </source>
</evidence>
<dbReference type="InterPro" id="IPR003961">
    <property type="entry name" value="FN3_dom"/>
</dbReference>
<dbReference type="Pfam" id="PF00041">
    <property type="entry name" value="fn3"/>
    <property type="match status" value="1"/>
</dbReference>
<dbReference type="SMART" id="SM00404">
    <property type="entry name" value="PTPc_motif"/>
    <property type="match status" value="1"/>
</dbReference>
<dbReference type="PROSITE" id="PS50056">
    <property type="entry name" value="TYR_PHOSPHATASE_2"/>
    <property type="match status" value="1"/>
</dbReference>
<dbReference type="Gene3D" id="2.170.300.10">
    <property type="entry name" value="Tie2 ligand-binding domain superfamily"/>
    <property type="match status" value="1"/>
</dbReference>
<evidence type="ECO:0000256" key="12">
    <source>
        <dbReference type="SAM" id="SignalP"/>
    </source>
</evidence>
<accession>A0A8B7ZXF8</accession>
<dbReference type="OrthoDB" id="6144703at2759"/>
<evidence type="ECO:0000256" key="7">
    <source>
        <dbReference type="ARBA" id="ARBA00023136"/>
    </source>
</evidence>
<dbReference type="InterPro" id="IPR029021">
    <property type="entry name" value="Prot-tyrosine_phosphatase-like"/>
</dbReference>
<evidence type="ECO:0000259" key="15">
    <source>
        <dbReference type="PROSITE" id="PS50056"/>
    </source>
</evidence>
<feature type="region of interest" description="Disordered" evidence="10">
    <location>
        <begin position="635"/>
        <end position="654"/>
    </location>
</feature>
<feature type="disulfide bond" evidence="9">
    <location>
        <begin position="245"/>
        <end position="254"/>
    </location>
</feature>
<dbReference type="GO" id="GO:0004714">
    <property type="term" value="F:transmembrane receptor protein tyrosine kinase activity"/>
    <property type="evidence" value="ECO:0007669"/>
    <property type="project" value="InterPro"/>
</dbReference>
<keyword evidence="17" id="KW-1185">Reference proteome</keyword>
<dbReference type="EC" id="3.1.3.48" evidence="3"/>
<dbReference type="InterPro" id="IPR013783">
    <property type="entry name" value="Ig-like_fold"/>
</dbReference>
<sequence>MENFGHRLLVILSVILSVRGDTVHLTMVSPTPYGAGSSASISCFRSSPDEDVTLSFGRPFQIGLHRSSVQTSTTLPDGSTQSVNGQVVTQDLTSSNNATGLFYCEGSNRNLTTRVYSIIHSIHRRFQPGDGQVTRTVNKGENVTLSVIPVNSGGTPLWRRTNDGVVDFMSASGLDTLTVSSADVVHGDLYTVIASAVGLENNHFSMIRLIVRGCAAGKWGPACVELCDMCYNGGVCDDKTGDCICPPGFSGPNCLTACGMHKFGWNCEFDCASPPFSCTGQFGLPDPYGNSCISGYMGAYCSNRCPSGRFGAGCTQTCRCRAGGEACDRFTGECALSGCQDGLSGTSCQISGTCSTGMYGLDCLSNCHCANNAACVRDSGYCSGSNGACADGFKSDVNANNCQTGIIEFQMLTMPNQGQVVNFSCAATSGDVLTADSLMLSGSATYTSTMREGNVLNNTFTMSGLSDNQQIICYLLRNGGNVHVVQTLTVSLFVPPYLSQPPTVMAGPLSATVSWQAWGSDILDFGDGPVIKYIVYYNQVQSGLSSGGEVQVTDLSQVEYSFVVQPLAPSTQYQFSVSAVRDGQGGGGPRSPTSAWIYPLATPPPTTEGPAITESSTGRLTPVVTTVEGLTTLVDLTSPSHDPNSPVSVDSTTVSTATNPTPMSLVGVVVPVVIVLVLLLILVILLIVLVKRIRDKKHAEVDGGSSMQGKFESSNDLASLQTIDNPISIPMEDINSNPNGDVVPAMTLAVRPESSVSQISTLDSSSPFAGLPLYPTRERELKKDPIPLKDFVAYVRQAIQGHHLRDEWSSFPGIEAICSCDVSQLPDNKMKNRYRNIPAYDHCRVILEHEKEDPNLGYINACYIKGYKNDKAYIATQGPNQATSHDFWKMVWQENVRIIVNGTNLVEDGKNKCAKYWPDMEQLETFGGISISLVKDETRGEYRVRTMIIAKIGDSKATPRTIRQFHYTSWPDKDVPKDVTPVLRLIKDFSDATPEGAGPYLIHCSAGVGRTGAIIAIHALLQQAHAEKTLDIYNFVADMRDHRVSIVQTPVQYIFVHLALLEALFSGDTCIPSSSLKKRVAELKKKKKMAEEFEQLNTISPVPIAERCRSSVMESNHNKNRLPSALVPESCRPFLMTPREDGMEYNYINAAFVDVRLNLWTGYLLKERVLFVIDSLK</sequence>
<dbReference type="SUPFAM" id="SSF49265">
    <property type="entry name" value="Fibronectin type III"/>
    <property type="match status" value="1"/>
</dbReference>
<dbReference type="Gene3D" id="3.90.190.10">
    <property type="entry name" value="Protein tyrosine phosphatase superfamily"/>
    <property type="match status" value="2"/>
</dbReference>
<evidence type="ECO:0000256" key="6">
    <source>
        <dbReference type="ARBA" id="ARBA00022912"/>
    </source>
</evidence>
<organism evidence="17 18">
    <name type="scientific">Acanthaster planci</name>
    <name type="common">Crown-of-thorns starfish</name>
    <dbReference type="NCBI Taxonomy" id="133434"/>
    <lineage>
        <taxon>Eukaryota</taxon>
        <taxon>Metazoa</taxon>
        <taxon>Echinodermata</taxon>
        <taxon>Eleutherozoa</taxon>
        <taxon>Asterozoa</taxon>
        <taxon>Asteroidea</taxon>
        <taxon>Valvatacea</taxon>
        <taxon>Valvatida</taxon>
        <taxon>Acanthasteridae</taxon>
        <taxon>Acanthaster</taxon>
    </lineage>
</organism>
<dbReference type="GeneID" id="110989392"/>
<dbReference type="PROSITE" id="PS50026">
    <property type="entry name" value="EGF_3"/>
    <property type="match status" value="1"/>
</dbReference>
<dbReference type="PROSITE" id="PS00383">
    <property type="entry name" value="TYR_PHOSPHATASE_1"/>
    <property type="match status" value="1"/>
</dbReference>
<feature type="chain" id="PRO_5034689753" description="protein-tyrosine-phosphatase" evidence="12">
    <location>
        <begin position="21"/>
        <end position="1177"/>
    </location>
</feature>
<dbReference type="Gene3D" id="2.60.40.10">
    <property type="entry name" value="Immunoglobulins"/>
    <property type="match status" value="2"/>
</dbReference>
<dbReference type="KEGG" id="aplc:110989392"/>
<comment type="subcellular location">
    <subcellularLocation>
        <location evidence="1">Membrane</location>
        <topology evidence="1">Single-pass membrane protein</topology>
    </subcellularLocation>
</comment>
<feature type="domain" description="EGF-like" evidence="13">
    <location>
        <begin position="224"/>
        <end position="255"/>
    </location>
</feature>
<dbReference type="PROSITE" id="PS50853">
    <property type="entry name" value="FN3"/>
    <property type="match status" value="1"/>
</dbReference>
<evidence type="ECO:0000256" key="11">
    <source>
        <dbReference type="SAM" id="Phobius"/>
    </source>
</evidence>
<gene>
    <name evidence="18" type="primary">LOC110989392</name>
</gene>
<dbReference type="SMART" id="SM00194">
    <property type="entry name" value="PTPc"/>
    <property type="match status" value="1"/>
</dbReference>
<feature type="domain" description="Fibronectin type-III" evidence="16">
    <location>
        <begin position="495"/>
        <end position="605"/>
    </location>
</feature>
<reference evidence="18" key="1">
    <citation type="submission" date="2025-08" db="UniProtKB">
        <authorList>
            <consortium name="RefSeq"/>
        </authorList>
    </citation>
    <scope>IDENTIFICATION</scope>
</reference>
<dbReference type="FunFam" id="2.170.300.10:FF:000003">
    <property type="entry name" value="tyrosine-protein kinase receptor Tie-1 isoform X1"/>
    <property type="match status" value="1"/>
</dbReference>
<dbReference type="Pfam" id="PF10430">
    <property type="entry name" value="Ig_Tie2_1"/>
    <property type="match status" value="1"/>
</dbReference>
<keyword evidence="5" id="KW-0378">Hydrolase</keyword>
<feature type="domain" description="Tyrosine specific protein phosphatases" evidence="15">
    <location>
        <begin position="980"/>
        <end position="1054"/>
    </location>
</feature>
<evidence type="ECO:0000256" key="5">
    <source>
        <dbReference type="ARBA" id="ARBA00022801"/>
    </source>
</evidence>
<feature type="domain" description="Tyrosine-protein phosphatase" evidence="14">
    <location>
        <begin position="804"/>
        <end position="1063"/>
    </location>
</feature>
<dbReference type="SMART" id="SM00060">
    <property type="entry name" value="FN3"/>
    <property type="match status" value="1"/>
</dbReference>
<dbReference type="InterPro" id="IPR050348">
    <property type="entry name" value="Protein-Tyr_Phosphatase"/>
</dbReference>
<comment type="similarity">
    <text evidence="2">Belongs to the protein-tyrosine phosphatase family.</text>
</comment>
<dbReference type="CDD" id="cd00054">
    <property type="entry name" value="EGF_CA"/>
    <property type="match status" value="1"/>
</dbReference>
<dbReference type="InterPro" id="IPR000242">
    <property type="entry name" value="PTP_cat"/>
</dbReference>
<dbReference type="AlphaFoldDB" id="A0A8B7ZXF8"/>
<evidence type="ECO:0000313" key="17">
    <source>
        <dbReference type="Proteomes" id="UP000694845"/>
    </source>
</evidence>
<keyword evidence="7 11" id="KW-0472">Membrane</keyword>
<dbReference type="GO" id="GO:0005886">
    <property type="term" value="C:plasma membrane"/>
    <property type="evidence" value="ECO:0007669"/>
    <property type="project" value="InterPro"/>
</dbReference>
<keyword evidence="4 12" id="KW-0732">Signal</keyword>
<dbReference type="CDD" id="cd00063">
    <property type="entry name" value="FN3"/>
    <property type="match status" value="1"/>
</dbReference>
<dbReference type="FunFam" id="3.90.190.10:FF:000185">
    <property type="entry name" value="Predicted protein"/>
    <property type="match status" value="1"/>
</dbReference>
<protein>
    <recommendedName>
        <fullName evidence="3">protein-tyrosine-phosphatase</fullName>
        <ecNumber evidence="3">3.1.3.48</ecNumber>
    </recommendedName>
</protein>
<dbReference type="PANTHER" id="PTHR19134">
    <property type="entry name" value="RECEPTOR-TYPE TYROSINE-PROTEIN PHOSPHATASE"/>
    <property type="match status" value="1"/>
</dbReference>
<dbReference type="InterPro" id="IPR000742">
    <property type="entry name" value="EGF"/>
</dbReference>
<evidence type="ECO:0000256" key="10">
    <source>
        <dbReference type="SAM" id="MobiDB-lite"/>
    </source>
</evidence>
<dbReference type="InterPro" id="IPR000387">
    <property type="entry name" value="Tyr_Pase_dom"/>
</dbReference>
<proteinExistence type="inferred from homology"/>
<evidence type="ECO:0000256" key="4">
    <source>
        <dbReference type="ARBA" id="ARBA00022729"/>
    </source>
</evidence>
<evidence type="ECO:0000256" key="9">
    <source>
        <dbReference type="PROSITE-ProRule" id="PRU00076"/>
    </source>
</evidence>
<dbReference type="PRINTS" id="PR00700">
    <property type="entry name" value="PRTYPHPHTASE"/>
</dbReference>
<dbReference type="PROSITE" id="PS00022">
    <property type="entry name" value="EGF_1"/>
    <property type="match status" value="1"/>
</dbReference>
<dbReference type="InterPro" id="IPR003595">
    <property type="entry name" value="Tyr_Pase_cat"/>
</dbReference>
<dbReference type="GO" id="GO:0007169">
    <property type="term" value="P:cell surface receptor protein tyrosine kinase signaling pathway"/>
    <property type="evidence" value="ECO:0007669"/>
    <property type="project" value="InterPro"/>
</dbReference>
<dbReference type="Proteomes" id="UP000694845">
    <property type="component" value="Unplaced"/>
</dbReference>
<dbReference type="SUPFAM" id="SSF52799">
    <property type="entry name" value="(Phosphotyrosine protein) phosphatases II"/>
    <property type="match status" value="2"/>
</dbReference>
<dbReference type="PANTHER" id="PTHR19134:SF562">
    <property type="entry name" value="PROTEIN-TYROSINE-PHOSPHATASE"/>
    <property type="match status" value="1"/>
</dbReference>
<evidence type="ECO:0000259" key="14">
    <source>
        <dbReference type="PROSITE" id="PS50055"/>
    </source>
</evidence>
<name>A0A8B7ZXF8_ACAPL</name>
<keyword evidence="6" id="KW-0904">Protein phosphatase</keyword>
<evidence type="ECO:0000259" key="13">
    <source>
        <dbReference type="PROSITE" id="PS50026"/>
    </source>
</evidence>
<dbReference type="GO" id="GO:0004725">
    <property type="term" value="F:protein tyrosine phosphatase activity"/>
    <property type="evidence" value="ECO:0007669"/>
    <property type="project" value="UniProtKB-EC"/>
</dbReference>
<evidence type="ECO:0000256" key="8">
    <source>
        <dbReference type="ARBA" id="ARBA00051722"/>
    </source>
</evidence>